<dbReference type="RefSeq" id="WP_172824159.1">
    <property type="nucleotide sequence ID" value="NZ_BAAAPX010000001.1"/>
</dbReference>
<proteinExistence type="predicted"/>
<gene>
    <name evidence="2" type="ORF">BJ963_002334</name>
</gene>
<evidence type="ECO:0000256" key="1">
    <source>
        <dbReference type="SAM" id="Phobius"/>
    </source>
</evidence>
<keyword evidence="1" id="KW-0812">Transmembrane</keyword>
<dbReference type="EMBL" id="JACCBJ010000001">
    <property type="protein sequence ID" value="NYD74815.1"/>
    <property type="molecule type" value="Genomic_DNA"/>
</dbReference>
<keyword evidence="1" id="KW-1133">Transmembrane helix</keyword>
<organism evidence="2 3">
    <name type="scientific">Leifsonia soli</name>
    <dbReference type="NCBI Taxonomy" id="582665"/>
    <lineage>
        <taxon>Bacteria</taxon>
        <taxon>Bacillati</taxon>
        <taxon>Actinomycetota</taxon>
        <taxon>Actinomycetes</taxon>
        <taxon>Micrococcales</taxon>
        <taxon>Microbacteriaceae</taxon>
        <taxon>Leifsonia</taxon>
    </lineage>
</organism>
<accession>A0A852T1N1</accession>
<name>A0A852T1N1_9MICO</name>
<sequence length="64" mass="6668">MRKVSLLMYNTLPPSGLGAGGVLASTGVPPFQVVGLAIIALSAALGGILLLRIAQRRRAQREAR</sequence>
<keyword evidence="3" id="KW-1185">Reference proteome</keyword>
<evidence type="ECO:0000313" key="3">
    <source>
        <dbReference type="Proteomes" id="UP000589620"/>
    </source>
</evidence>
<protein>
    <recommendedName>
        <fullName evidence="4">LPXTG cell wall anchor domain-containing protein</fullName>
    </recommendedName>
</protein>
<evidence type="ECO:0008006" key="4">
    <source>
        <dbReference type="Google" id="ProtNLM"/>
    </source>
</evidence>
<reference evidence="2 3" key="1">
    <citation type="submission" date="2020-07" db="EMBL/GenBank/DDBJ databases">
        <title>Sequencing the genomes of 1000 actinobacteria strains.</title>
        <authorList>
            <person name="Klenk H.-P."/>
        </authorList>
    </citation>
    <scope>NUCLEOTIDE SEQUENCE [LARGE SCALE GENOMIC DNA]</scope>
    <source>
        <strain evidence="2 3">DSM 23871</strain>
    </source>
</reference>
<dbReference type="AlphaFoldDB" id="A0A852T1N1"/>
<dbReference type="Proteomes" id="UP000589620">
    <property type="component" value="Unassembled WGS sequence"/>
</dbReference>
<evidence type="ECO:0000313" key="2">
    <source>
        <dbReference type="EMBL" id="NYD74815.1"/>
    </source>
</evidence>
<keyword evidence="1" id="KW-0472">Membrane</keyword>
<comment type="caution">
    <text evidence="2">The sequence shown here is derived from an EMBL/GenBank/DDBJ whole genome shotgun (WGS) entry which is preliminary data.</text>
</comment>
<feature type="transmembrane region" description="Helical" evidence="1">
    <location>
        <begin position="34"/>
        <end position="54"/>
    </location>
</feature>